<evidence type="ECO:0000256" key="7">
    <source>
        <dbReference type="RuleBase" id="RU363032"/>
    </source>
</evidence>
<dbReference type="Gene3D" id="1.10.3720.10">
    <property type="entry name" value="MetI-like"/>
    <property type="match status" value="1"/>
</dbReference>
<keyword evidence="11" id="KW-1185">Reference proteome</keyword>
<sequence length="290" mass="31397">MSVDVARSPAPSPTATPAATPSARRASARFLGVMAVVISVCWLIPVLIIAVSALSPRDVVSAWPKQLIPTRFSLDTMAFFFNVSGVWTATLNSLIVAAMTMSFALLLGAPAGYALARFDFKGQGVYRVMIIMTRAFPLAILALPLVTRFIAIGLYDTLLGVALVHTALALPFAILVSSSLFMGIPRELEEAGWTLGCSRLTAFFMIVMPLALPGLAAAMIFSFVISWNEVFAASVLTLNNRTLTAFLFASLEESPLHFRYAGGFFLVVPSLVFIFVVRKYLFAMWGIANR</sequence>
<dbReference type="EMBL" id="SGWV01000007">
    <property type="protein sequence ID" value="RZS58248.1"/>
    <property type="molecule type" value="Genomic_DNA"/>
</dbReference>
<comment type="subcellular location">
    <subcellularLocation>
        <location evidence="1 7">Cell membrane</location>
        <topology evidence="1 7">Multi-pass membrane protein</topology>
    </subcellularLocation>
</comment>
<evidence type="ECO:0000256" key="2">
    <source>
        <dbReference type="ARBA" id="ARBA00022448"/>
    </source>
</evidence>
<evidence type="ECO:0000256" key="6">
    <source>
        <dbReference type="ARBA" id="ARBA00023136"/>
    </source>
</evidence>
<keyword evidence="4 7" id="KW-0812">Transmembrane</keyword>
<protein>
    <submittedName>
        <fullName evidence="10">Carbohydrate ABC transporter membrane protein 2 (CUT1 family)</fullName>
    </submittedName>
</protein>
<dbReference type="InterPro" id="IPR050901">
    <property type="entry name" value="BP-dep_ABC_trans_perm"/>
</dbReference>
<keyword evidence="3" id="KW-1003">Cell membrane</keyword>
<dbReference type="PROSITE" id="PS50928">
    <property type="entry name" value="ABC_TM1"/>
    <property type="match status" value="1"/>
</dbReference>
<dbReference type="Pfam" id="PF00528">
    <property type="entry name" value="BPD_transp_1"/>
    <property type="match status" value="1"/>
</dbReference>
<dbReference type="InterPro" id="IPR000515">
    <property type="entry name" value="MetI-like"/>
</dbReference>
<dbReference type="PANTHER" id="PTHR32243">
    <property type="entry name" value="MALTOSE TRANSPORT SYSTEM PERMEASE-RELATED"/>
    <property type="match status" value="1"/>
</dbReference>
<comment type="caution">
    <text evidence="10">The sequence shown here is derived from an EMBL/GenBank/DDBJ whole genome shotgun (WGS) entry which is preliminary data.</text>
</comment>
<keyword evidence="5 7" id="KW-1133">Transmembrane helix</keyword>
<organism evidence="10 11">
    <name type="scientific">Sphaerotilus mobilis</name>
    <dbReference type="NCBI Taxonomy" id="47994"/>
    <lineage>
        <taxon>Bacteria</taxon>
        <taxon>Pseudomonadati</taxon>
        <taxon>Pseudomonadota</taxon>
        <taxon>Betaproteobacteria</taxon>
        <taxon>Burkholderiales</taxon>
        <taxon>Sphaerotilaceae</taxon>
        <taxon>Sphaerotilus</taxon>
    </lineage>
</organism>
<evidence type="ECO:0000313" key="10">
    <source>
        <dbReference type="EMBL" id="RZS58248.1"/>
    </source>
</evidence>
<feature type="transmembrane region" description="Helical" evidence="7">
    <location>
        <begin position="30"/>
        <end position="51"/>
    </location>
</feature>
<evidence type="ECO:0000256" key="8">
    <source>
        <dbReference type="SAM" id="MobiDB-lite"/>
    </source>
</evidence>
<feature type="transmembrane region" description="Helical" evidence="7">
    <location>
        <begin position="128"/>
        <end position="151"/>
    </location>
</feature>
<evidence type="ECO:0000256" key="4">
    <source>
        <dbReference type="ARBA" id="ARBA00022692"/>
    </source>
</evidence>
<dbReference type="CDD" id="cd06261">
    <property type="entry name" value="TM_PBP2"/>
    <property type="match status" value="1"/>
</dbReference>
<evidence type="ECO:0000256" key="1">
    <source>
        <dbReference type="ARBA" id="ARBA00004651"/>
    </source>
</evidence>
<evidence type="ECO:0000259" key="9">
    <source>
        <dbReference type="PROSITE" id="PS50928"/>
    </source>
</evidence>
<dbReference type="RefSeq" id="WP_130480408.1">
    <property type="nucleotide sequence ID" value="NZ_SGWV01000007.1"/>
</dbReference>
<dbReference type="AlphaFoldDB" id="A0A4Q7LW51"/>
<dbReference type="GO" id="GO:0005886">
    <property type="term" value="C:plasma membrane"/>
    <property type="evidence" value="ECO:0007669"/>
    <property type="project" value="UniProtKB-SubCell"/>
</dbReference>
<feature type="transmembrane region" description="Helical" evidence="7">
    <location>
        <begin position="263"/>
        <end position="288"/>
    </location>
</feature>
<feature type="domain" description="ABC transmembrane type-1" evidence="9">
    <location>
        <begin position="90"/>
        <end position="277"/>
    </location>
</feature>
<keyword evidence="2 7" id="KW-0813">Transport</keyword>
<gene>
    <name evidence="10" type="ORF">EV685_0530</name>
</gene>
<accession>A0A4Q7LW51</accession>
<feature type="region of interest" description="Disordered" evidence="8">
    <location>
        <begin position="1"/>
        <end position="20"/>
    </location>
</feature>
<dbReference type="SUPFAM" id="SSF161098">
    <property type="entry name" value="MetI-like"/>
    <property type="match status" value="1"/>
</dbReference>
<evidence type="ECO:0000256" key="5">
    <source>
        <dbReference type="ARBA" id="ARBA00022989"/>
    </source>
</evidence>
<dbReference type="GO" id="GO:0055085">
    <property type="term" value="P:transmembrane transport"/>
    <property type="evidence" value="ECO:0007669"/>
    <property type="project" value="InterPro"/>
</dbReference>
<feature type="transmembrane region" description="Helical" evidence="7">
    <location>
        <begin position="95"/>
        <end position="116"/>
    </location>
</feature>
<evidence type="ECO:0000256" key="3">
    <source>
        <dbReference type="ARBA" id="ARBA00022475"/>
    </source>
</evidence>
<feature type="transmembrane region" description="Helical" evidence="7">
    <location>
        <begin position="157"/>
        <end position="181"/>
    </location>
</feature>
<keyword evidence="6 7" id="KW-0472">Membrane</keyword>
<feature type="transmembrane region" description="Helical" evidence="7">
    <location>
        <begin position="202"/>
        <end position="225"/>
    </location>
</feature>
<dbReference type="Proteomes" id="UP000293433">
    <property type="component" value="Unassembled WGS sequence"/>
</dbReference>
<dbReference type="PANTHER" id="PTHR32243:SF18">
    <property type="entry name" value="INNER MEMBRANE ABC TRANSPORTER PERMEASE PROTEIN YCJP"/>
    <property type="match status" value="1"/>
</dbReference>
<evidence type="ECO:0000313" key="11">
    <source>
        <dbReference type="Proteomes" id="UP000293433"/>
    </source>
</evidence>
<reference evidence="10 11" key="1">
    <citation type="submission" date="2019-02" db="EMBL/GenBank/DDBJ databases">
        <title>Genomic Encyclopedia of Type Strains, Phase IV (KMG-IV): sequencing the most valuable type-strain genomes for metagenomic binning, comparative biology and taxonomic classification.</title>
        <authorList>
            <person name="Goeker M."/>
        </authorList>
    </citation>
    <scope>NUCLEOTIDE SEQUENCE [LARGE SCALE GENOMIC DNA]</scope>
    <source>
        <strain evidence="10 11">DSM 10617</strain>
    </source>
</reference>
<proteinExistence type="inferred from homology"/>
<dbReference type="OrthoDB" id="8111552at2"/>
<name>A0A4Q7LW51_9BURK</name>
<comment type="similarity">
    <text evidence="7">Belongs to the binding-protein-dependent transport system permease family.</text>
</comment>
<dbReference type="InterPro" id="IPR035906">
    <property type="entry name" value="MetI-like_sf"/>
</dbReference>